<proteinExistence type="predicted"/>
<evidence type="ECO:0000313" key="2">
    <source>
        <dbReference type="Proteomes" id="UP000288805"/>
    </source>
</evidence>
<evidence type="ECO:0000313" key="1">
    <source>
        <dbReference type="EMBL" id="RVX11216.1"/>
    </source>
</evidence>
<dbReference type="AlphaFoldDB" id="A0A438JQI4"/>
<sequence>MNAKFIEDVEYSGSTKLRNVVFEEEYVTISTLAIDNEQVIAPVIMQDANIDNQDALEISIAYNEELTPTHVVEQQQPQLDMPLRRSTKERRSMISNDYIMYLQEHEFDIGLEGNPISFG</sequence>
<dbReference type="Proteomes" id="UP000288805">
    <property type="component" value="Unassembled WGS sequence"/>
</dbReference>
<accession>A0A438JQI4</accession>
<comment type="caution">
    <text evidence="1">The sequence shown here is derived from an EMBL/GenBank/DDBJ whole genome shotgun (WGS) entry which is preliminary data.</text>
</comment>
<reference evidence="1 2" key="1">
    <citation type="journal article" date="2018" name="PLoS Genet.">
        <title>Population sequencing reveals clonal diversity and ancestral inbreeding in the grapevine cultivar Chardonnay.</title>
        <authorList>
            <person name="Roach M.J."/>
            <person name="Johnson D.L."/>
            <person name="Bohlmann J."/>
            <person name="van Vuuren H.J."/>
            <person name="Jones S.J."/>
            <person name="Pretorius I.S."/>
            <person name="Schmidt S.A."/>
            <person name="Borneman A.R."/>
        </authorList>
    </citation>
    <scope>NUCLEOTIDE SEQUENCE [LARGE SCALE GENOMIC DNA]</scope>
    <source>
        <strain evidence="2">cv. Chardonnay</strain>
        <tissue evidence="1">Leaf</tissue>
    </source>
</reference>
<protein>
    <submittedName>
        <fullName evidence="1">Uncharacterized protein</fullName>
    </submittedName>
</protein>
<name>A0A438JQI4_VITVI</name>
<gene>
    <name evidence="1" type="ORF">CK203_019662</name>
</gene>
<dbReference type="EMBL" id="QGNW01000031">
    <property type="protein sequence ID" value="RVX11216.1"/>
    <property type="molecule type" value="Genomic_DNA"/>
</dbReference>
<organism evidence="1 2">
    <name type="scientific">Vitis vinifera</name>
    <name type="common">Grape</name>
    <dbReference type="NCBI Taxonomy" id="29760"/>
    <lineage>
        <taxon>Eukaryota</taxon>
        <taxon>Viridiplantae</taxon>
        <taxon>Streptophyta</taxon>
        <taxon>Embryophyta</taxon>
        <taxon>Tracheophyta</taxon>
        <taxon>Spermatophyta</taxon>
        <taxon>Magnoliopsida</taxon>
        <taxon>eudicotyledons</taxon>
        <taxon>Gunneridae</taxon>
        <taxon>Pentapetalae</taxon>
        <taxon>rosids</taxon>
        <taxon>Vitales</taxon>
        <taxon>Vitaceae</taxon>
        <taxon>Viteae</taxon>
        <taxon>Vitis</taxon>
    </lineage>
</organism>